<keyword evidence="2" id="KW-1185">Reference proteome</keyword>
<dbReference type="EMBL" id="CP009417">
    <property type="protein sequence ID" value="AJD93176.1"/>
    <property type="molecule type" value="Genomic_DNA"/>
</dbReference>
<protein>
    <submittedName>
        <fullName evidence="1">Uncharacterized protein</fullName>
    </submittedName>
</protein>
<gene>
    <name evidence="1" type="ORF">JMA_38580</name>
</gene>
<accession>A0A0B5ASS8</accession>
<reference evidence="1 2" key="1">
    <citation type="submission" date="2014-08" db="EMBL/GenBank/DDBJ databases">
        <title>Complete genome of a marine bacteria Jeotgalibacillus malaysiensis.</title>
        <authorList>
            <person name="Yaakop A.S."/>
            <person name="Chan K.-G."/>
            <person name="Goh K.M."/>
        </authorList>
    </citation>
    <scope>NUCLEOTIDE SEQUENCE [LARGE SCALE GENOMIC DNA]</scope>
    <source>
        <strain evidence="1 2">D5</strain>
        <plasmid evidence="2">Plasmid</plasmid>
    </source>
</reference>
<dbReference type="AlphaFoldDB" id="A0A0B5ASS8"/>
<dbReference type="KEGG" id="jeo:JMA_38580"/>
<dbReference type="Proteomes" id="UP000031449">
    <property type="component" value="Plasmid unnamed"/>
</dbReference>
<evidence type="ECO:0000313" key="1">
    <source>
        <dbReference type="EMBL" id="AJD93176.1"/>
    </source>
</evidence>
<keyword evidence="1" id="KW-0614">Plasmid</keyword>
<evidence type="ECO:0000313" key="2">
    <source>
        <dbReference type="Proteomes" id="UP000031449"/>
    </source>
</evidence>
<sequence>MEKTINNKKFSMTNDKRYFQGFLLSQIVAEEDIPKYGVKKGDVGGWIESESNLSQQGTAWVRGGSYVYGHSRVAGDVLVEGNSRIGNESELQGRGVVRDSTLHFTMTNGEFSFISSTLFNVCLPNKAEVIHSTLKNIETREQTKGFFCRASHLEFLSEGELLKGKYHFFKTTLRAGHSMFSGDIRFEHVDIGIDNREFHAKDTSLLHVVATERSGVNLEYVGLAGNSEDGQIELDGESIVIENSILSGHIRLTGDMDICRTKMNGFISVLVHPSNHLELTDMVLSDFVRAELKANKRAVLSNQTMSGDMVYLN</sequence>
<dbReference type="BioCyc" id="JESP1508404:G14D9-13142-MONOMER"/>
<name>A0A0B5ASS8_9BACL</name>
<dbReference type="HOGENOM" id="CLU_054933_0_0_9"/>
<dbReference type="OrthoDB" id="2065905at2"/>
<geneLocation type="plasmid" evidence="2"/>
<proteinExistence type="predicted"/>
<organism evidence="1 2">
    <name type="scientific">Jeotgalibacillus malaysiensis</name>
    <dbReference type="NCBI Taxonomy" id="1508404"/>
    <lineage>
        <taxon>Bacteria</taxon>
        <taxon>Bacillati</taxon>
        <taxon>Bacillota</taxon>
        <taxon>Bacilli</taxon>
        <taxon>Bacillales</taxon>
        <taxon>Caryophanaceae</taxon>
        <taxon>Jeotgalibacillus</taxon>
    </lineage>
</organism>